<reference evidence="14 15" key="1">
    <citation type="submission" date="2020-08" db="EMBL/GenBank/DDBJ databases">
        <title>Aphidius gifuensis genome sequencing and assembly.</title>
        <authorList>
            <person name="Du Z."/>
        </authorList>
    </citation>
    <scope>NUCLEOTIDE SEQUENCE [LARGE SCALE GENOMIC DNA]</scope>
    <source>
        <strain evidence="14">YNYX2018</strain>
        <tissue evidence="14">Adults</tissue>
    </source>
</reference>
<dbReference type="GO" id="GO:0005739">
    <property type="term" value="C:mitochondrion"/>
    <property type="evidence" value="ECO:0007669"/>
    <property type="project" value="TreeGrafter"/>
</dbReference>
<gene>
    <name evidence="14" type="ORF">HCN44_005692</name>
</gene>
<accession>A0A834XY12</accession>
<dbReference type="SUPFAM" id="SSF53623">
    <property type="entry name" value="MurD-like peptide ligases, catalytic domain"/>
    <property type="match status" value="1"/>
</dbReference>
<keyword evidence="4" id="KW-0554">One-carbon metabolism</keyword>
<protein>
    <recommendedName>
        <fullName evidence="3">tetrahydrofolate synthase</fullName>
        <ecNumber evidence="3">6.3.2.17</ecNumber>
    </recommendedName>
    <alternativeName>
        <fullName evidence="11">Folylpoly-gamma-glutamate synthetase</fullName>
    </alternativeName>
    <alternativeName>
        <fullName evidence="10">Tetrahydrofolylpolyglutamate synthase</fullName>
    </alternativeName>
</protein>
<organism evidence="14 15">
    <name type="scientific">Aphidius gifuensis</name>
    <name type="common">Parasitoid wasp</name>
    <dbReference type="NCBI Taxonomy" id="684658"/>
    <lineage>
        <taxon>Eukaryota</taxon>
        <taxon>Metazoa</taxon>
        <taxon>Ecdysozoa</taxon>
        <taxon>Arthropoda</taxon>
        <taxon>Hexapoda</taxon>
        <taxon>Insecta</taxon>
        <taxon>Pterygota</taxon>
        <taxon>Neoptera</taxon>
        <taxon>Endopterygota</taxon>
        <taxon>Hymenoptera</taxon>
        <taxon>Apocrita</taxon>
        <taxon>Ichneumonoidea</taxon>
        <taxon>Braconidae</taxon>
        <taxon>Aphidiinae</taxon>
        <taxon>Aphidius</taxon>
    </lineage>
</organism>
<evidence type="ECO:0000256" key="10">
    <source>
        <dbReference type="ARBA" id="ARBA00030592"/>
    </source>
</evidence>
<dbReference type="Gene3D" id="3.40.1190.10">
    <property type="entry name" value="Mur-like, catalytic domain"/>
    <property type="match status" value="1"/>
</dbReference>
<dbReference type="EMBL" id="JACMRX010000003">
    <property type="protein sequence ID" value="KAF7992911.1"/>
    <property type="molecule type" value="Genomic_DNA"/>
</dbReference>
<dbReference type="Proteomes" id="UP000639338">
    <property type="component" value="Unassembled WGS sequence"/>
</dbReference>
<keyword evidence="8" id="KW-0067">ATP-binding</keyword>
<dbReference type="GO" id="GO:0004326">
    <property type="term" value="F:tetrahydrofolylpolyglutamate synthase activity"/>
    <property type="evidence" value="ECO:0007669"/>
    <property type="project" value="UniProtKB-EC"/>
</dbReference>
<evidence type="ECO:0000256" key="6">
    <source>
        <dbReference type="ARBA" id="ARBA00022723"/>
    </source>
</evidence>
<dbReference type="Gene3D" id="3.90.190.20">
    <property type="entry name" value="Mur ligase, C-terminal domain"/>
    <property type="match status" value="1"/>
</dbReference>
<dbReference type="InterPro" id="IPR036615">
    <property type="entry name" value="Mur_ligase_C_dom_sf"/>
</dbReference>
<comment type="catalytic activity">
    <reaction evidence="12">
        <text>(6S)-5,6,7,8-tetrahydrofolyl-(gamma-L-Glu)(n) + L-glutamate + ATP = (6S)-5,6,7,8-tetrahydrofolyl-(gamma-L-Glu)(n+1) + ADP + phosphate + H(+)</text>
        <dbReference type="Rhea" id="RHEA:10580"/>
        <dbReference type="Rhea" id="RHEA-COMP:14738"/>
        <dbReference type="Rhea" id="RHEA-COMP:14740"/>
        <dbReference type="ChEBI" id="CHEBI:15378"/>
        <dbReference type="ChEBI" id="CHEBI:29985"/>
        <dbReference type="ChEBI" id="CHEBI:30616"/>
        <dbReference type="ChEBI" id="CHEBI:43474"/>
        <dbReference type="ChEBI" id="CHEBI:141005"/>
        <dbReference type="ChEBI" id="CHEBI:456216"/>
        <dbReference type="EC" id="6.3.2.17"/>
    </reaction>
</comment>
<comment type="caution">
    <text evidence="14">The sequence shown here is derived from an EMBL/GenBank/DDBJ whole genome shotgun (WGS) entry which is preliminary data.</text>
</comment>
<dbReference type="InterPro" id="IPR013221">
    <property type="entry name" value="Mur_ligase_cen"/>
</dbReference>
<dbReference type="GO" id="GO:0005829">
    <property type="term" value="C:cytosol"/>
    <property type="evidence" value="ECO:0007669"/>
    <property type="project" value="TreeGrafter"/>
</dbReference>
<sequence length="458" mass="52066">MEAILALTKLQGNTDDNLLTALEDSKKYLIRTGISLDDLNRVPIIHIAGTKGKGSTCAYLESIIRNHGFKTAFYTSPHLVRVRERIKINGKSIDEEQFVNKFFHVYNILENLKENEFDMPSRLTFMTVLAFHVILAADIDMAIVEVGTGGEYDSTNIIQQPVCVGITLLEMDHMEVLGDDLSSLAWHKAGIFKANVPAYTVNQSPEAFDILRQRSIEKNCSLTTVSVDKLKILNTYPPKLGIDSDVQFKNAALAVQLAETFIKKFKYNNNQKIDFDKNIVEEALKNTKWPGRTQIIHGKYLDIYLDAAATHFAMKNCIDWFKKSITKNTNNVKKILIYNSIREECFYRDNFNDLKNVNFDIVYFVPNVGKINCLDLQNTNLEFDEQMKYCESFKEAWTYCPAIIKESIAQALQQIISDNKKNNTKPVVLITGTLYLMGTALAVLDENFATNKNDVIDF</sequence>
<evidence type="ECO:0000313" key="14">
    <source>
        <dbReference type="EMBL" id="KAF7992911.1"/>
    </source>
</evidence>
<name>A0A834XY12_APHGI</name>
<evidence type="ECO:0000256" key="9">
    <source>
        <dbReference type="ARBA" id="ARBA00022842"/>
    </source>
</evidence>
<evidence type="ECO:0000259" key="13">
    <source>
        <dbReference type="Pfam" id="PF08245"/>
    </source>
</evidence>
<keyword evidence="5" id="KW-0436">Ligase</keyword>
<dbReference type="GO" id="GO:0046872">
    <property type="term" value="F:metal ion binding"/>
    <property type="evidence" value="ECO:0007669"/>
    <property type="project" value="UniProtKB-KW"/>
</dbReference>
<evidence type="ECO:0000256" key="1">
    <source>
        <dbReference type="ARBA" id="ARBA00005150"/>
    </source>
</evidence>
<dbReference type="OrthoDB" id="5212574at2759"/>
<comment type="similarity">
    <text evidence="2">Belongs to the folylpolyglutamate synthase family.</text>
</comment>
<keyword evidence="7" id="KW-0547">Nucleotide-binding</keyword>
<proteinExistence type="inferred from homology"/>
<dbReference type="SUPFAM" id="SSF53244">
    <property type="entry name" value="MurD-like peptide ligases, peptide-binding domain"/>
    <property type="match status" value="1"/>
</dbReference>
<evidence type="ECO:0000256" key="8">
    <source>
        <dbReference type="ARBA" id="ARBA00022840"/>
    </source>
</evidence>
<dbReference type="PANTHER" id="PTHR11136">
    <property type="entry name" value="FOLYLPOLYGLUTAMATE SYNTHASE-RELATED"/>
    <property type="match status" value="1"/>
</dbReference>
<comment type="pathway">
    <text evidence="1">Cofactor biosynthesis; tetrahydrofolylpolyglutamate biosynthesis.</text>
</comment>
<evidence type="ECO:0000313" key="15">
    <source>
        <dbReference type="Proteomes" id="UP000639338"/>
    </source>
</evidence>
<dbReference type="PROSITE" id="PS01011">
    <property type="entry name" value="FOLYLPOLYGLU_SYNT_1"/>
    <property type="match status" value="1"/>
</dbReference>
<dbReference type="InterPro" id="IPR018109">
    <property type="entry name" value="Folylpolyglutamate_synth_CS"/>
</dbReference>
<evidence type="ECO:0000256" key="2">
    <source>
        <dbReference type="ARBA" id="ARBA00008276"/>
    </source>
</evidence>
<keyword evidence="6" id="KW-0479">Metal-binding</keyword>
<feature type="domain" description="Mur ligase central" evidence="13">
    <location>
        <begin position="47"/>
        <end position="231"/>
    </location>
</feature>
<dbReference type="Pfam" id="PF08245">
    <property type="entry name" value="Mur_ligase_M"/>
    <property type="match status" value="1"/>
</dbReference>
<dbReference type="EC" id="6.3.2.17" evidence="3"/>
<dbReference type="GO" id="GO:0005524">
    <property type="term" value="F:ATP binding"/>
    <property type="evidence" value="ECO:0007669"/>
    <property type="project" value="UniProtKB-KW"/>
</dbReference>
<evidence type="ECO:0000256" key="12">
    <source>
        <dbReference type="ARBA" id="ARBA00047493"/>
    </source>
</evidence>
<evidence type="ECO:0000256" key="11">
    <source>
        <dbReference type="ARBA" id="ARBA00030876"/>
    </source>
</evidence>
<dbReference type="NCBIfam" id="TIGR01499">
    <property type="entry name" value="folC"/>
    <property type="match status" value="1"/>
</dbReference>
<dbReference type="InterPro" id="IPR001645">
    <property type="entry name" value="Folylpolyglutamate_synth"/>
</dbReference>
<dbReference type="InterPro" id="IPR036565">
    <property type="entry name" value="Mur-like_cat_sf"/>
</dbReference>
<keyword evidence="9" id="KW-0460">Magnesium</keyword>
<evidence type="ECO:0000256" key="4">
    <source>
        <dbReference type="ARBA" id="ARBA00022563"/>
    </source>
</evidence>
<evidence type="ECO:0000256" key="7">
    <source>
        <dbReference type="ARBA" id="ARBA00022741"/>
    </source>
</evidence>
<dbReference type="AlphaFoldDB" id="A0A834XY12"/>
<dbReference type="PANTHER" id="PTHR11136:SF5">
    <property type="entry name" value="FOLYLPOLYGLUTAMATE SYNTHASE, MITOCHONDRIAL"/>
    <property type="match status" value="1"/>
</dbReference>
<evidence type="ECO:0000256" key="5">
    <source>
        <dbReference type="ARBA" id="ARBA00022598"/>
    </source>
</evidence>
<evidence type="ECO:0000256" key="3">
    <source>
        <dbReference type="ARBA" id="ARBA00013025"/>
    </source>
</evidence>
<keyword evidence="15" id="KW-1185">Reference proteome</keyword>
<dbReference type="UniPathway" id="UPA00850"/>
<dbReference type="GO" id="GO:0006730">
    <property type="term" value="P:one-carbon metabolic process"/>
    <property type="evidence" value="ECO:0007669"/>
    <property type="project" value="UniProtKB-KW"/>
</dbReference>